<dbReference type="eggNOG" id="COG2267">
    <property type="taxonomic scope" value="Bacteria"/>
</dbReference>
<dbReference type="ESTHER" id="9flao-q1vta1">
    <property type="family name" value="6_AlphaBeta_hydrolase"/>
</dbReference>
<dbReference type="SUPFAM" id="SSF53474">
    <property type="entry name" value="alpha/beta-Hydrolases"/>
    <property type="match status" value="1"/>
</dbReference>
<protein>
    <submittedName>
        <fullName evidence="2">Acetoin dehydrogenase E2 subunit</fullName>
    </submittedName>
</protein>
<dbReference type="AlphaFoldDB" id="K4IBG2"/>
<dbReference type="InterPro" id="IPR000639">
    <property type="entry name" value="Epox_hydrolase-like"/>
</dbReference>
<dbReference type="PRINTS" id="PR00111">
    <property type="entry name" value="ABHYDROLASE"/>
</dbReference>
<dbReference type="EMBL" id="CP003879">
    <property type="protein sequence ID" value="AFU67769.1"/>
    <property type="molecule type" value="Genomic_DNA"/>
</dbReference>
<dbReference type="PANTHER" id="PTHR43798:SF33">
    <property type="entry name" value="HYDROLASE, PUTATIVE (AFU_ORTHOLOGUE AFUA_2G14860)-RELATED"/>
    <property type="match status" value="1"/>
</dbReference>
<dbReference type="Gene3D" id="3.40.50.1820">
    <property type="entry name" value="alpha/beta hydrolase"/>
    <property type="match status" value="1"/>
</dbReference>
<reference evidence="2" key="1">
    <citation type="submission" date="2006-03" db="EMBL/GenBank/DDBJ databases">
        <authorList>
            <person name="Bowman J."/>
            <person name="Ferriera S."/>
            <person name="Johnson J."/>
            <person name="Kravitz S."/>
            <person name="Halpern A."/>
            <person name="Remington K."/>
            <person name="Beeson K."/>
            <person name="Tran B."/>
            <person name="Rogers Y.-H."/>
            <person name="Friedman R."/>
            <person name="Venter J.C."/>
        </authorList>
    </citation>
    <scope>NUCLEOTIDE SEQUENCE [LARGE SCALE GENOMIC DNA]</scope>
    <source>
        <strain evidence="2">ATCC 700755</strain>
    </source>
</reference>
<dbReference type="InterPro" id="IPR050266">
    <property type="entry name" value="AB_hydrolase_sf"/>
</dbReference>
<reference evidence="2" key="2">
    <citation type="submission" date="2012-09" db="EMBL/GenBank/DDBJ databases">
        <title>The complete sequence of Psychroflexus torquis an extreme psychrophile from sea-ice that is stimulated by light.</title>
        <authorList>
            <person name="Feng S."/>
            <person name="Powell S.M."/>
            <person name="Bowman J.P."/>
        </authorList>
    </citation>
    <scope>NUCLEOTIDE SEQUENCE [LARGE SCALE GENOMIC DNA]</scope>
    <source>
        <strain evidence="2">ATCC 700755</strain>
    </source>
</reference>
<dbReference type="PRINTS" id="PR00412">
    <property type="entry name" value="EPOXHYDRLASE"/>
</dbReference>
<dbReference type="Pfam" id="PF00561">
    <property type="entry name" value="Abhydrolase_1"/>
    <property type="match status" value="1"/>
</dbReference>
<evidence type="ECO:0000259" key="1">
    <source>
        <dbReference type="Pfam" id="PF00561"/>
    </source>
</evidence>
<accession>K4IBG2</accession>
<dbReference type="PANTHER" id="PTHR43798">
    <property type="entry name" value="MONOACYLGLYCEROL LIPASE"/>
    <property type="match status" value="1"/>
</dbReference>
<dbReference type="GO" id="GO:0016020">
    <property type="term" value="C:membrane"/>
    <property type="evidence" value="ECO:0007669"/>
    <property type="project" value="TreeGrafter"/>
</dbReference>
<proteinExistence type="predicted"/>
<dbReference type="STRING" id="313595.P700755_000766"/>
<keyword evidence="3" id="KW-1185">Reference proteome</keyword>
<dbReference type="KEGG" id="ptq:P700755_000766"/>
<dbReference type="InterPro" id="IPR029058">
    <property type="entry name" value="AB_hydrolase_fold"/>
</dbReference>
<dbReference type="HOGENOM" id="CLU_020336_50_4_10"/>
<name>K4IBG2_PSYTT</name>
<evidence type="ECO:0000313" key="3">
    <source>
        <dbReference type="Proteomes" id="UP000008514"/>
    </source>
</evidence>
<dbReference type="Proteomes" id="UP000008514">
    <property type="component" value="Chromosome"/>
</dbReference>
<dbReference type="GO" id="GO:0003824">
    <property type="term" value="F:catalytic activity"/>
    <property type="evidence" value="ECO:0007669"/>
    <property type="project" value="InterPro"/>
</dbReference>
<gene>
    <name evidence="2" type="ordered locus">P700755_000766</name>
</gene>
<organism evidence="2 3">
    <name type="scientific">Psychroflexus torquis (strain ATCC 700755 / CIP 106069 / ACAM 623)</name>
    <dbReference type="NCBI Taxonomy" id="313595"/>
    <lineage>
        <taxon>Bacteria</taxon>
        <taxon>Pseudomonadati</taxon>
        <taxon>Bacteroidota</taxon>
        <taxon>Flavobacteriia</taxon>
        <taxon>Flavobacteriales</taxon>
        <taxon>Flavobacteriaceae</taxon>
        <taxon>Psychroflexus</taxon>
    </lineage>
</organism>
<feature type="domain" description="AB hydrolase-1" evidence="1">
    <location>
        <begin position="45"/>
        <end position="287"/>
    </location>
</feature>
<dbReference type="InterPro" id="IPR000073">
    <property type="entry name" value="AB_hydrolase_1"/>
</dbReference>
<evidence type="ECO:0000313" key="2">
    <source>
        <dbReference type="EMBL" id="AFU67769.1"/>
    </source>
</evidence>
<sequence length="300" mass="34005">MILCWLSAVSQNQISDILNYDEEVKKISIANEKIAFTDEGSGEKTLVFIHGLSSNLKSWYKNVSALKADYRCIALDLPGYGKSTKNSTTYSLKDYAGFLNSFIEIMNLTNVVLLGHSMGGQVAVITVLDAPENFINLVLVASAGIETFSEKEAMVMKASYTTAIVEESTPEQIRNNFEMNFYQFPEDAEFMVRERIAMRDTDDMNIYSEVVVNNIHAMLDEPIIDRLSSIEIPVLMIYGKNDLLIPNKYFHPSQDIRSLVKDAKERISTLKVRLIDEAGHFVNFEKPDEVNEEIKQFLKQ</sequence>